<accession>A0AAV7QV69</accession>
<gene>
    <name evidence="1" type="ORF">NDU88_008644</name>
</gene>
<sequence length="100" mass="11362">MRVTGVITNHAPDATDQCIPHNRGLSRATFLSVTKRTTLKIRSTDTMKQREVCQWKTQLPVSSDTDFEDKHLEGEAEEISRLMEASKVLENPEIEEDTAF</sequence>
<evidence type="ECO:0000313" key="1">
    <source>
        <dbReference type="EMBL" id="KAJ1142318.1"/>
    </source>
</evidence>
<reference evidence="1" key="1">
    <citation type="journal article" date="2022" name="bioRxiv">
        <title>Sequencing and chromosome-scale assembly of the giantPleurodeles waltlgenome.</title>
        <authorList>
            <person name="Brown T."/>
            <person name="Elewa A."/>
            <person name="Iarovenko S."/>
            <person name="Subramanian E."/>
            <person name="Araus A.J."/>
            <person name="Petzold A."/>
            <person name="Susuki M."/>
            <person name="Suzuki K.-i.T."/>
            <person name="Hayashi T."/>
            <person name="Toyoda A."/>
            <person name="Oliveira C."/>
            <person name="Osipova E."/>
            <person name="Leigh N.D."/>
            <person name="Simon A."/>
            <person name="Yun M.H."/>
        </authorList>
    </citation>
    <scope>NUCLEOTIDE SEQUENCE</scope>
    <source>
        <strain evidence="1">20211129_DDA</strain>
        <tissue evidence="1">Liver</tissue>
    </source>
</reference>
<protein>
    <submittedName>
        <fullName evidence="1">Uncharacterized protein</fullName>
    </submittedName>
</protein>
<keyword evidence="2" id="KW-1185">Reference proteome</keyword>
<proteinExistence type="predicted"/>
<evidence type="ECO:0000313" key="2">
    <source>
        <dbReference type="Proteomes" id="UP001066276"/>
    </source>
</evidence>
<dbReference type="EMBL" id="JANPWB010000010">
    <property type="protein sequence ID" value="KAJ1142318.1"/>
    <property type="molecule type" value="Genomic_DNA"/>
</dbReference>
<dbReference type="Proteomes" id="UP001066276">
    <property type="component" value="Chromosome 6"/>
</dbReference>
<name>A0AAV7QV69_PLEWA</name>
<comment type="caution">
    <text evidence="1">The sequence shown here is derived from an EMBL/GenBank/DDBJ whole genome shotgun (WGS) entry which is preliminary data.</text>
</comment>
<organism evidence="1 2">
    <name type="scientific">Pleurodeles waltl</name>
    <name type="common">Iberian ribbed newt</name>
    <dbReference type="NCBI Taxonomy" id="8319"/>
    <lineage>
        <taxon>Eukaryota</taxon>
        <taxon>Metazoa</taxon>
        <taxon>Chordata</taxon>
        <taxon>Craniata</taxon>
        <taxon>Vertebrata</taxon>
        <taxon>Euteleostomi</taxon>
        <taxon>Amphibia</taxon>
        <taxon>Batrachia</taxon>
        <taxon>Caudata</taxon>
        <taxon>Salamandroidea</taxon>
        <taxon>Salamandridae</taxon>
        <taxon>Pleurodelinae</taxon>
        <taxon>Pleurodeles</taxon>
    </lineage>
</organism>
<dbReference type="AlphaFoldDB" id="A0AAV7QV69"/>